<dbReference type="Proteomes" id="UP000215455">
    <property type="component" value="Unassembled WGS sequence"/>
</dbReference>
<gene>
    <name evidence="1" type="ORF">PSUM_02065</name>
</gene>
<accession>A0ABX4E094</accession>
<comment type="caution">
    <text evidence="1">The sequence shown here is derived from an EMBL/GenBank/DDBJ whole genome shotgun (WGS) entry which is preliminary data.</text>
</comment>
<reference evidence="1 2" key="1">
    <citation type="submission" date="2017-06" db="EMBL/GenBank/DDBJ databases">
        <authorList>
            <person name="Furmanczyk E.M."/>
        </authorList>
    </citation>
    <scope>NUCLEOTIDE SEQUENCE [LARGE SCALE GENOMIC DNA]</scope>
    <source>
        <strain evidence="1 2">DSM 16611</strain>
    </source>
</reference>
<keyword evidence="2" id="KW-1185">Reference proteome</keyword>
<dbReference type="EMBL" id="NIWU01000001">
    <property type="protein sequence ID" value="OXR34706.1"/>
    <property type="molecule type" value="Genomic_DNA"/>
</dbReference>
<evidence type="ECO:0000313" key="1">
    <source>
        <dbReference type="EMBL" id="OXR34706.1"/>
    </source>
</evidence>
<proteinExistence type="predicted"/>
<evidence type="ECO:0000313" key="2">
    <source>
        <dbReference type="Proteomes" id="UP000215455"/>
    </source>
</evidence>
<name>A0ABX4E094_9PSED</name>
<sequence>MRNQPVNLMEYPFIQLFHLKAQSLFMNFHTWVRKGLSLTHFFFPLMMGEKNYCSSYIAWKYQGRGIRQAIFTMLVFLDWRRTHYFWTKSSLVFFIWVEMKWISREEQHMRTRIKTKKVLRKR</sequence>
<protein>
    <submittedName>
        <fullName evidence="1">Uncharacterized protein</fullName>
    </submittedName>
</protein>
<organism evidence="1 2">
    <name type="scientific">Pseudomonas umsongensis</name>
    <dbReference type="NCBI Taxonomy" id="198618"/>
    <lineage>
        <taxon>Bacteria</taxon>
        <taxon>Pseudomonadati</taxon>
        <taxon>Pseudomonadota</taxon>
        <taxon>Gammaproteobacteria</taxon>
        <taxon>Pseudomonadales</taxon>
        <taxon>Pseudomonadaceae</taxon>
        <taxon>Pseudomonas</taxon>
    </lineage>
</organism>